<keyword evidence="2" id="KW-0489">Methyltransferase</keyword>
<keyword evidence="9" id="KW-1185">Reference proteome</keyword>
<dbReference type="Gene3D" id="2.40.50.140">
    <property type="entry name" value="Nucleic acid-binding proteins"/>
    <property type="match status" value="1"/>
</dbReference>
<dbReference type="EMBL" id="JAGKQM010000013">
    <property type="protein sequence ID" value="KAH0892517.1"/>
    <property type="molecule type" value="Genomic_DNA"/>
</dbReference>
<dbReference type="PROSITE" id="PS00961">
    <property type="entry name" value="RIBOSOMAL_S28E"/>
    <property type="match status" value="1"/>
</dbReference>
<evidence type="ECO:0000256" key="3">
    <source>
        <dbReference type="ARBA" id="ARBA00022679"/>
    </source>
</evidence>
<reference evidence="8 9" key="1">
    <citation type="submission" date="2021-05" db="EMBL/GenBank/DDBJ databases">
        <title>Genome Assembly of Synthetic Allotetraploid Brassica napus Reveals Homoeologous Exchanges between Subgenomes.</title>
        <authorList>
            <person name="Davis J.T."/>
        </authorList>
    </citation>
    <scope>NUCLEOTIDE SEQUENCE [LARGE SCALE GENOMIC DNA]</scope>
    <source>
        <strain evidence="9">cv. Da-Ae</strain>
        <tissue evidence="8">Seedling</tissue>
    </source>
</reference>
<dbReference type="HAMAP" id="MF_00292">
    <property type="entry name" value="Ribosomal_eS28"/>
    <property type="match status" value="1"/>
</dbReference>
<keyword evidence="6" id="KW-0687">Ribonucleoprotein</keyword>
<dbReference type="Proteomes" id="UP000824890">
    <property type="component" value="Unassembled WGS sequence"/>
</dbReference>
<name>A0ABQ8AIW9_BRANA</name>
<dbReference type="InterPro" id="IPR000289">
    <property type="entry name" value="Ribosomal_eS28"/>
</dbReference>
<evidence type="ECO:0000256" key="2">
    <source>
        <dbReference type="ARBA" id="ARBA00022603"/>
    </source>
</evidence>
<dbReference type="InterPro" id="IPR052663">
    <property type="entry name" value="RF_glutamine_MTase_cyano"/>
</dbReference>
<feature type="region of interest" description="Disordered" evidence="7">
    <location>
        <begin position="69"/>
        <end position="93"/>
    </location>
</feature>
<dbReference type="NCBIfam" id="TIGR00536">
    <property type="entry name" value="hemK_fam"/>
    <property type="match status" value="1"/>
</dbReference>
<comment type="caution">
    <text evidence="8">The sequence shown here is derived from an EMBL/GenBank/DDBJ whole genome shotgun (WGS) entry which is preliminary data.</text>
</comment>
<organism evidence="8 9">
    <name type="scientific">Brassica napus</name>
    <name type="common">Rape</name>
    <dbReference type="NCBI Taxonomy" id="3708"/>
    <lineage>
        <taxon>Eukaryota</taxon>
        <taxon>Viridiplantae</taxon>
        <taxon>Streptophyta</taxon>
        <taxon>Embryophyta</taxon>
        <taxon>Tracheophyta</taxon>
        <taxon>Spermatophyta</taxon>
        <taxon>Magnoliopsida</taxon>
        <taxon>eudicotyledons</taxon>
        <taxon>Gunneridae</taxon>
        <taxon>Pentapetalae</taxon>
        <taxon>rosids</taxon>
        <taxon>malvids</taxon>
        <taxon>Brassicales</taxon>
        <taxon>Brassicaceae</taxon>
        <taxon>Brassiceae</taxon>
        <taxon>Brassica</taxon>
    </lineage>
</organism>
<dbReference type="PROSITE" id="PS00092">
    <property type="entry name" value="N6_MTASE"/>
    <property type="match status" value="1"/>
</dbReference>
<dbReference type="InterPro" id="IPR004556">
    <property type="entry name" value="HemK-like"/>
</dbReference>
<dbReference type="SUPFAM" id="SSF50249">
    <property type="entry name" value="Nucleic acid-binding proteins"/>
    <property type="match status" value="1"/>
</dbReference>
<comment type="similarity">
    <text evidence="1">Belongs to the eukaryotic ribosomal protein eS28 family.</text>
</comment>
<evidence type="ECO:0000256" key="7">
    <source>
        <dbReference type="SAM" id="MobiDB-lite"/>
    </source>
</evidence>
<dbReference type="SUPFAM" id="SSF53335">
    <property type="entry name" value="S-adenosyl-L-methionine-dependent methyltransferases"/>
    <property type="match status" value="1"/>
</dbReference>
<dbReference type="Pfam" id="PF01200">
    <property type="entry name" value="Ribosomal_S28e"/>
    <property type="match status" value="1"/>
</dbReference>
<feature type="region of interest" description="Disordered" evidence="7">
    <location>
        <begin position="389"/>
        <end position="470"/>
    </location>
</feature>
<feature type="compositionally biased region" description="Polar residues" evidence="7">
    <location>
        <begin position="389"/>
        <end position="429"/>
    </location>
</feature>
<evidence type="ECO:0000313" key="8">
    <source>
        <dbReference type="EMBL" id="KAH0892517.1"/>
    </source>
</evidence>
<evidence type="ECO:0000313" key="9">
    <source>
        <dbReference type="Proteomes" id="UP000824890"/>
    </source>
</evidence>
<evidence type="ECO:0000256" key="1">
    <source>
        <dbReference type="ARBA" id="ARBA00005943"/>
    </source>
</evidence>
<dbReference type="InterPro" id="IPR012340">
    <property type="entry name" value="NA-bd_OB-fold"/>
</dbReference>
<proteinExistence type="inferred from homology"/>
<dbReference type="PANTHER" id="PTHR47441:SF3">
    <property type="entry name" value="RELEASE FACTOR GLUTAMINE METHYLTRANSFERASE"/>
    <property type="match status" value="1"/>
</dbReference>
<feature type="compositionally biased region" description="Polar residues" evidence="7">
    <location>
        <begin position="457"/>
        <end position="467"/>
    </location>
</feature>
<keyword evidence="4" id="KW-0949">S-adenosyl-L-methionine</keyword>
<gene>
    <name evidence="8" type="ORF">HID58_054946</name>
</gene>
<dbReference type="Pfam" id="PF06325">
    <property type="entry name" value="PrmA"/>
    <property type="match status" value="1"/>
</dbReference>
<dbReference type="CDD" id="cd02440">
    <property type="entry name" value="AdoMet_MTases"/>
    <property type="match status" value="1"/>
</dbReference>
<keyword evidence="3" id="KW-0808">Transferase</keyword>
<dbReference type="InterPro" id="IPR002052">
    <property type="entry name" value="DNA_methylase_N6_adenine_CS"/>
</dbReference>
<accession>A0ABQ8AIW9</accession>
<evidence type="ECO:0000256" key="6">
    <source>
        <dbReference type="ARBA" id="ARBA00023274"/>
    </source>
</evidence>
<feature type="compositionally biased region" description="Basic and acidic residues" evidence="7">
    <location>
        <begin position="433"/>
        <end position="445"/>
    </location>
</feature>
<protein>
    <submittedName>
        <fullName evidence="8">Uncharacterized protein</fullName>
    </submittedName>
</protein>
<keyword evidence="5" id="KW-0689">Ribosomal protein</keyword>
<evidence type="ECO:0000256" key="4">
    <source>
        <dbReference type="ARBA" id="ARBA00022691"/>
    </source>
</evidence>
<sequence>MFSLELLVGASVCRVFKLGGMSGLCFDQILYYYITEEFAAMLLPSFEVLDIRLLDNNISEVFHGNDDGIVPNSANEASSRKKQRHEDKGSVKPHLKSNTFIKKKGDMLGRNPWPENNCAVSPVSLDAGSDKDVQDMTLEDAKISDHGYNGGHANEAENFCSADPMLCDGSTATHDAVYNNYSVDNIPDAENNLSFLNSGDKESNDLFYGWGDIGNFEDVDNMLRSCDSTFGLESINNEDNLCWFSSAQPNEDTQIAMTDDIKPDTMLGNQRTPLLQVEDFLNNSESNHGVEDEYGYTAVGGSAQGNSSENVYDTSMQKKDILMLDEEANLEKKQTGHLHNLDGYSDNSFTLQHSGISIEKMDTDQYYPPSAFQQPGVPYSHFNFEQPSNQVSACESNSGIKSENTPNPSSASNESYTSNQGQSVESLQGPTVDDDRCRKGFEKRVSLQPGQDLPPFTASTRKSSKTNPMVFPDAAPIQKIGLEDDHRKAAAKVERSNRQESPCVSSVVDDISLEATSFRQLQQVIEQLDVRTKLCIRDSLYRLAKSAEQRHHCMDPNGGNRQVKGVGSHLETGETDKYVGFLDIETDTNPIDRSIAHLLFHRPSDSSLSSDQDVLSYKSRPMIPQPDSSPSLRIEKEEETQELRIEAVASDNKSFRLTSLLSAAKPLRSFACSSSPARVAPPCASFAEEKSSPPPNSLSITPPKTPLFLRKPSHAAPLSEVWKWHDWAKDLASSVDNSSTKAEDSLDSILLLRELKWLIEDSIEADHPVITGREVTYDGEKSVKLRASLEELYDLWRQRIEKRRPFQYVVGCEHWRDLVLCVEEGVLIPRPETELIVDMVEKVVTRDEWFKRGTWADLGTGSGAIAIGVARVLGGCGRVVATDLSPVAIAVAGNNVKRYSLEGVIEVREGSWFEPLKELEGKLVGLVSNPPYIPSDDIPGLQAEVGRHEPKLALDGGVDGTDSLLHLCDGASRMLTSGGFFAFETNGEKQSKMIVDYMTVDLKNSFSDVKIVSDFAGICRSSLSFQNLGFSAESISRKAPAASFYRMDSQIKHAVVVKVMGRTGSRGQVTQVRVKFTDSDRFIMRNVKGPVREGDILTLLESEREARRLR</sequence>
<dbReference type="InterPro" id="IPR029063">
    <property type="entry name" value="SAM-dependent_MTases_sf"/>
</dbReference>
<evidence type="ECO:0000256" key="5">
    <source>
        <dbReference type="ARBA" id="ARBA00022980"/>
    </source>
</evidence>
<dbReference type="PANTHER" id="PTHR47441">
    <property type="match status" value="1"/>
</dbReference>
<dbReference type="CDD" id="cd04457">
    <property type="entry name" value="S1_S28E"/>
    <property type="match status" value="1"/>
</dbReference>
<dbReference type="InterPro" id="IPR028626">
    <property type="entry name" value="Ribosomal_eS28_CS"/>
</dbReference>
<dbReference type="Gene3D" id="3.40.50.150">
    <property type="entry name" value="Vaccinia Virus protein VP39"/>
    <property type="match status" value="1"/>
</dbReference>